<dbReference type="RefSeq" id="WP_315624859.1">
    <property type="nucleotide sequence ID" value="NZ_JAUHMF010000001.1"/>
</dbReference>
<sequence length="501" mass="55086">MPTPVAVQIPYRPYAVCLPTNLMTPDGFFIVNMGLQFIEVQITNASNALLKNVRVYIEGISDPGVVYGSGVQTVGDVPAGASFPVRFLGNFHDATPGIAMISLIIEADGFTFRRVLKKLFITRVDYHKPTRTYSVVMPQGTMRIVIHRAIVGPESKRCKEDRGGFIALIKDVSYEWVPTPPYEGVRGPFPYEDPWWKIALAILAALLLLGALLYDYFSDGDLDGGMVSVSGTFEETDPSVSCCTSVDSSATDTGDWVARGLYAAVGAAATAAIASDGPDLHYRGQEATPPGQKEKTLSEKVRLRIEYPEAPSLGRKFPIAGKWQYTRTTNTNVYTYEAADERENLHWLDSYEVDAPAVHDRLSGPLVIRARFKKPDGTYYTGASLYVSAVLVSTYGVARRFDLQDHGMAFDAKANDGWYSGGYTFKPGNPDMAATHASAERYDRPGYWYLFVFAQDVNTVLQGTSPFDAAHTIGGFVLTSQLELSFEKPCQLRHDAVIQVV</sequence>
<keyword evidence="2" id="KW-1185">Reference proteome</keyword>
<gene>
    <name evidence="1" type="ORF">QYE77_08030</name>
</gene>
<evidence type="ECO:0000313" key="2">
    <source>
        <dbReference type="Proteomes" id="UP001254165"/>
    </source>
</evidence>
<protein>
    <submittedName>
        <fullName evidence="1">Uncharacterized protein</fullName>
    </submittedName>
</protein>
<dbReference type="Proteomes" id="UP001254165">
    <property type="component" value="Unassembled WGS sequence"/>
</dbReference>
<comment type="caution">
    <text evidence="1">The sequence shown here is derived from an EMBL/GenBank/DDBJ whole genome shotgun (WGS) entry which is preliminary data.</text>
</comment>
<accession>A0ABU3NMY7</accession>
<dbReference type="EMBL" id="JAUHMF010000001">
    <property type="protein sequence ID" value="MDT8898214.1"/>
    <property type="molecule type" value="Genomic_DNA"/>
</dbReference>
<evidence type="ECO:0000313" key="1">
    <source>
        <dbReference type="EMBL" id="MDT8898214.1"/>
    </source>
</evidence>
<reference evidence="1 2" key="1">
    <citation type="submission" date="2023-07" db="EMBL/GenBank/DDBJ databases">
        <title>Novel species of Thermanaerothrix with wide hydrolytic capabilities.</title>
        <authorList>
            <person name="Zayulina K.S."/>
            <person name="Podosokorskaya O.A."/>
            <person name="Elcheninov A.G."/>
        </authorList>
    </citation>
    <scope>NUCLEOTIDE SEQUENCE [LARGE SCALE GENOMIC DNA]</scope>
    <source>
        <strain evidence="1 2">4228-RoL</strain>
    </source>
</reference>
<proteinExistence type="predicted"/>
<organism evidence="1 2">
    <name type="scientific">Thermanaerothrix solaris</name>
    <dbReference type="NCBI Taxonomy" id="3058434"/>
    <lineage>
        <taxon>Bacteria</taxon>
        <taxon>Bacillati</taxon>
        <taxon>Chloroflexota</taxon>
        <taxon>Anaerolineae</taxon>
        <taxon>Anaerolineales</taxon>
        <taxon>Anaerolineaceae</taxon>
        <taxon>Thermanaerothrix</taxon>
    </lineage>
</organism>
<name>A0ABU3NMY7_9CHLR</name>